<evidence type="ECO:0000313" key="1">
    <source>
        <dbReference type="EMBL" id="MXU84686.1"/>
    </source>
</evidence>
<reference evidence="1" key="1">
    <citation type="submission" date="2019-12" db="EMBL/GenBank/DDBJ databases">
        <title>An insight into the sialome of adult female Ixodes ricinus ticks feeding for 6 days.</title>
        <authorList>
            <person name="Perner J."/>
            <person name="Ribeiro J.M.C."/>
        </authorList>
    </citation>
    <scope>NUCLEOTIDE SEQUENCE</scope>
    <source>
        <strain evidence="1">Semi-engorged</strain>
        <tissue evidence="1">Salivary glands</tissue>
    </source>
</reference>
<name>A0A6B0U997_IXORI</name>
<proteinExistence type="predicted"/>
<organism evidence="1">
    <name type="scientific">Ixodes ricinus</name>
    <name type="common">Common tick</name>
    <name type="synonym">Acarus ricinus</name>
    <dbReference type="NCBI Taxonomy" id="34613"/>
    <lineage>
        <taxon>Eukaryota</taxon>
        <taxon>Metazoa</taxon>
        <taxon>Ecdysozoa</taxon>
        <taxon>Arthropoda</taxon>
        <taxon>Chelicerata</taxon>
        <taxon>Arachnida</taxon>
        <taxon>Acari</taxon>
        <taxon>Parasitiformes</taxon>
        <taxon>Ixodida</taxon>
        <taxon>Ixodoidea</taxon>
        <taxon>Ixodidae</taxon>
        <taxon>Ixodinae</taxon>
        <taxon>Ixodes</taxon>
    </lineage>
</organism>
<dbReference type="EMBL" id="GIFC01002603">
    <property type="protein sequence ID" value="MXU84686.1"/>
    <property type="molecule type" value="Transcribed_RNA"/>
</dbReference>
<sequence length="82" mass="9386">MHAGTNICRFPPSSPLFHLMVLWFKRAACLYQDLGLRRTVGERRTTTLLDLHVVLVDVFRTLHQSRSDVEAASPYSRFLGRG</sequence>
<dbReference type="AlphaFoldDB" id="A0A6B0U997"/>
<protein>
    <submittedName>
        <fullName evidence="1">Putative secreted protein</fullName>
    </submittedName>
</protein>
<accession>A0A6B0U997</accession>